<keyword evidence="6" id="KW-1185">Reference proteome</keyword>
<evidence type="ECO:0000259" key="4">
    <source>
        <dbReference type="Pfam" id="PF03816"/>
    </source>
</evidence>
<comment type="similarity">
    <text evidence="1">Belongs to the LytR/CpsA/Psr (LCP) family.</text>
</comment>
<dbReference type="Pfam" id="PF03816">
    <property type="entry name" value="LytR_cpsA_psr"/>
    <property type="match status" value="1"/>
</dbReference>
<feature type="compositionally biased region" description="Basic residues" evidence="2">
    <location>
        <begin position="144"/>
        <end position="156"/>
    </location>
</feature>
<dbReference type="EMBL" id="CP046455">
    <property type="protein sequence ID" value="QGU08561.1"/>
    <property type="molecule type" value="Genomic_DNA"/>
</dbReference>
<reference evidence="5 6" key="1">
    <citation type="submission" date="2019-11" db="EMBL/GenBank/DDBJ databases">
        <title>Complete genome sequence of Corynebacterium kalinowskii 1959, a novel Corynebacterium species isolated from soil of a small paddock in Vilsendorf, Germany.</title>
        <authorList>
            <person name="Schaffert L."/>
            <person name="Ruwe M."/>
            <person name="Milse J."/>
            <person name="Hanuschka K."/>
            <person name="Ortseifen V."/>
            <person name="Droste J."/>
            <person name="Brandt D."/>
            <person name="Schlueter L."/>
            <person name="Kutter Y."/>
            <person name="Vinke S."/>
            <person name="Viehoefer P."/>
            <person name="Jacob L."/>
            <person name="Luebke N.-C."/>
            <person name="Schulte-Berndt E."/>
            <person name="Hain C."/>
            <person name="Linder M."/>
            <person name="Schmidt P."/>
            <person name="Wollenschlaeger L."/>
            <person name="Luttermann T."/>
            <person name="Thieme E."/>
            <person name="Hassa J."/>
            <person name="Haak M."/>
            <person name="Wittchen M."/>
            <person name="Mentz A."/>
            <person name="Persicke M."/>
            <person name="Busche T."/>
            <person name="Ruckert C."/>
        </authorList>
    </citation>
    <scope>NUCLEOTIDE SEQUENCE [LARGE SCALE GENOMIC DNA]</scope>
    <source>
        <strain evidence="5 6">2039</strain>
    </source>
</reference>
<feature type="compositionally biased region" description="Basic and acidic residues" evidence="2">
    <location>
        <begin position="1"/>
        <end position="55"/>
    </location>
</feature>
<feature type="transmembrane region" description="Helical" evidence="3">
    <location>
        <begin position="160"/>
        <end position="184"/>
    </location>
</feature>
<dbReference type="AlphaFoldDB" id="A0A6B8W7D4"/>
<evidence type="ECO:0000313" key="5">
    <source>
        <dbReference type="EMBL" id="QGU08561.1"/>
    </source>
</evidence>
<dbReference type="PANTHER" id="PTHR33392">
    <property type="entry name" value="POLYISOPRENYL-TEICHOIC ACID--PEPTIDOGLYCAN TEICHOIC ACID TRANSFERASE TAGU"/>
    <property type="match status" value="1"/>
</dbReference>
<name>A0A6B8W7D4_9CORY</name>
<dbReference type="RefSeq" id="WP_156232176.1">
    <property type="nucleotide sequence ID" value="NZ_CP046455.1"/>
</dbReference>
<dbReference type="InterPro" id="IPR004474">
    <property type="entry name" value="LytR_CpsA_psr"/>
</dbReference>
<keyword evidence="3" id="KW-0472">Membrane</keyword>
<sequence>MDSRGSDEQRRRIPRGERPRGDFRSPPSSRDRGKAGEPGEFARDSQGRPIVDRFGRPVRNRPRPGGVPGSTPRPSATGSGGGSGGTPPRRRPPRRREAAQPTRFEAPQAEPQRPRQYIPTHQPPHQQPPQPSQQPLHQQQATPPRRRPPRKRRGLRLPRSGCLTPFIGILVVILVLVGATTLWADSKLTRVEATPENQVSNTAGTNWLLVGSDSRAGLSEEETLELGTGGDIGVGRTDTIMLLHIPTTGSARLVSLPRDSYVEIPGYGMNKINAAFTFGGPQLLAETVELSTGLRVDHYAEIGMGGLARIVDSIGGIEMCVDEAIQDPLANLDIQAGCQEFDGAAALGYVRTRATALGDLDRVERQREFFAALLDKVTSAGTIANPFRLIPLVSDTASTFTVGDNDHVWHLARVALAMRSGVGTETVPFAGFADYDVGNVVLWDPAGAEALWSSMR</sequence>
<feature type="domain" description="Cell envelope-related transcriptional attenuator" evidence="4">
    <location>
        <begin position="236"/>
        <end position="378"/>
    </location>
</feature>
<evidence type="ECO:0000256" key="3">
    <source>
        <dbReference type="SAM" id="Phobius"/>
    </source>
</evidence>
<dbReference type="KEGG" id="cok:COCCU_13310"/>
<dbReference type="PANTHER" id="PTHR33392:SF6">
    <property type="entry name" value="POLYISOPRENYL-TEICHOIC ACID--PEPTIDOGLYCAN TEICHOIC ACID TRANSFERASE TAGU"/>
    <property type="match status" value="1"/>
</dbReference>
<dbReference type="InterPro" id="IPR050922">
    <property type="entry name" value="LytR/CpsA/Psr_CW_biosynth"/>
</dbReference>
<evidence type="ECO:0000256" key="1">
    <source>
        <dbReference type="ARBA" id="ARBA00006068"/>
    </source>
</evidence>
<feature type="compositionally biased region" description="Low complexity" evidence="2">
    <location>
        <begin position="133"/>
        <end position="143"/>
    </location>
</feature>
<evidence type="ECO:0000313" key="6">
    <source>
        <dbReference type="Proteomes" id="UP000424462"/>
    </source>
</evidence>
<keyword evidence="3" id="KW-1133">Transmembrane helix</keyword>
<feature type="compositionally biased region" description="Pro residues" evidence="2">
    <location>
        <begin position="121"/>
        <end position="132"/>
    </location>
</feature>
<accession>A0A6B8W7D4</accession>
<proteinExistence type="inferred from homology"/>
<protein>
    <submittedName>
        <fullName evidence="5">Regulatory protein MsrR</fullName>
    </submittedName>
</protein>
<dbReference type="Gene3D" id="3.40.630.190">
    <property type="entry name" value="LCP protein"/>
    <property type="match status" value="1"/>
</dbReference>
<dbReference type="Proteomes" id="UP000424462">
    <property type="component" value="Chromosome"/>
</dbReference>
<feature type="region of interest" description="Disordered" evidence="2">
    <location>
        <begin position="1"/>
        <end position="158"/>
    </location>
</feature>
<dbReference type="NCBIfam" id="TIGR00350">
    <property type="entry name" value="lytR_cpsA_psr"/>
    <property type="match status" value="1"/>
</dbReference>
<organism evidence="5 6">
    <name type="scientific">Corynebacterium occultum</name>
    <dbReference type="NCBI Taxonomy" id="2675219"/>
    <lineage>
        <taxon>Bacteria</taxon>
        <taxon>Bacillati</taxon>
        <taxon>Actinomycetota</taxon>
        <taxon>Actinomycetes</taxon>
        <taxon>Mycobacteriales</taxon>
        <taxon>Corynebacteriaceae</taxon>
        <taxon>Corynebacterium</taxon>
    </lineage>
</organism>
<evidence type="ECO:0000256" key="2">
    <source>
        <dbReference type="SAM" id="MobiDB-lite"/>
    </source>
</evidence>
<keyword evidence="3" id="KW-0812">Transmembrane</keyword>
<gene>
    <name evidence="5" type="primary">msrR</name>
    <name evidence="5" type="ORF">COCCU_13310</name>
</gene>